<evidence type="ECO:0000256" key="1">
    <source>
        <dbReference type="SAM" id="MobiDB-lite"/>
    </source>
</evidence>
<gene>
    <name evidence="2" type="ORF">C8A03DRAFT_38834</name>
</gene>
<sequence length="344" mass="39019">MTGTDTILDKQHHDVLERAVRNVLATRLTLETCAQIVDGLPLASVAFDQYNYRVTRLNPSHPVSEHTSLCQGAEEAARQFLSGFAINMLEFDDKLLRFFQSAAPGHRSFYCRLIELVAVAVHKLAVLLFKQGHRIHDKLPWKKAFTIDRVTSWQSKEDRKRGFAPPGPTLFAHFSYNASDQYPDGVADVVGYWAENRILGGVIVFDRHEAWDDERSPEPNAWLHSDRDGVTIRLCQLLDEQQRDLVDFLLSESPAAACPCPLLPSDKNLTRLDPDDATEDDVYRDIWERKPPNIRPGRGNGVGGCVPSSLDYPEEESEEESYIDRRRPEQPSLLEYLYGGRSIN</sequence>
<keyword evidence="3" id="KW-1185">Reference proteome</keyword>
<proteinExistence type="predicted"/>
<feature type="compositionally biased region" description="Acidic residues" evidence="1">
    <location>
        <begin position="312"/>
        <end position="321"/>
    </location>
</feature>
<name>A0AAN7C1Q4_9PEZI</name>
<evidence type="ECO:0000313" key="2">
    <source>
        <dbReference type="EMBL" id="KAK4233456.1"/>
    </source>
</evidence>
<reference evidence="2" key="1">
    <citation type="journal article" date="2023" name="Mol. Phylogenet. Evol.">
        <title>Genome-scale phylogeny and comparative genomics of the fungal order Sordariales.</title>
        <authorList>
            <person name="Hensen N."/>
            <person name="Bonometti L."/>
            <person name="Westerberg I."/>
            <person name="Brannstrom I.O."/>
            <person name="Guillou S."/>
            <person name="Cros-Aarteil S."/>
            <person name="Calhoun S."/>
            <person name="Haridas S."/>
            <person name="Kuo A."/>
            <person name="Mondo S."/>
            <person name="Pangilinan J."/>
            <person name="Riley R."/>
            <person name="LaButti K."/>
            <person name="Andreopoulos B."/>
            <person name="Lipzen A."/>
            <person name="Chen C."/>
            <person name="Yan M."/>
            <person name="Daum C."/>
            <person name="Ng V."/>
            <person name="Clum A."/>
            <person name="Steindorff A."/>
            <person name="Ohm R.A."/>
            <person name="Martin F."/>
            <person name="Silar P."/>
            <person name="Natvig D.O."/>
            <person name="Lalanne C."/>
            <person name="Gautier V."/>
            <person name="Ament-Velasquez S.L."/>
            <person name="Kruys A."/>
            <person name="Hutchinson M.I."/>
            <person name="Powell A.J."/>
            <person name="Barry K."/>
            <person name="Miller A.N."/>
            <person name="Grigoriev I.V."/>
            <person name="Debuchy R."/>
            <person name="Gladieux P."/>
            <person name="Hiltunen Thoren M."/>
            <person name="Johannesson H."/>
        </authorList>
    </citation>
    <scope>NUCLEOTIDE SEQUENCE</scope>
    <source>
        <strain evidence="2">CBS 532.94</strain>
    </source>
</reference>
<accession>A0AAN7C1Q4</accession>
<comment type="caution">
    <text evidence="2">The sequence shown here is derived from an EMBL/GenBank/DDBJ whole genome shotgun (WGS) entry which is preliminary data.</text>
</comment>
<reference evidence="2" key="2">
    <citation type="submission" date="2023-05" db="EMBL/GenBank/DDBJ databases">
        <authorList>
            <consortium name="Lawrence Berkeley National Laboratory"/>
            <person name="Steindorff A."/>
            <person name="Hensen N."/>
            <person name="Bonometti L."/>
            <person name="Westerberg I."/>
            <person name="Brannstrom I.O."/>
            <person name="Guillou S."/>
            <person name="Cros-Aarteil S."/>
            <person name="Calhoun S."/>
            <person name="Haridas S."/>
            <person name="Kuo A."/>
            <person name="Mondo S."/>
            <person name="Pangilinan J."/>
            <person name="Riley R."/>
            <person name="Labutti K."/>
            <person name="Andreopoulos B."/>
            <person name="Lipzen A."/>
            <person name="Chen C."/>
            <person name="Yanf M."/>
            <person name="Daum C."/>
            <person name="Ng V."/>
            <person name="Clum A."/>
            <person name="Ohm R."/>
            <person name="Martin F."/>
            <person name="Silar P."/>
            <person name="Natvig D."/>
            <person name="Lalanne C."/>
            <person name="Gautier V."/>
            <person name="Ament-Velasquez S.L."/>
            <person name="Kruys A."/>
            <person name="Hutchinson M.I."/>
            <person name="Powell A.J."/>
            <person name="Barry K."/>
            <person name="Miller A.N."/>
            <person name="Grigoriev I.V."/>
            <person name="Debuchy R."/>
            <person name="Gladieux P."/>
            <person name="Thoren M.H."/>
            <person name="Johannesson H."/>
        </authorList>
    </citation>
    <scope>NUCLEOTIDE SEQUENCE</scope>
    <source>
        <strain evidence="2">CBS 532.94</strain>
    </source>
</reference>
<dbReference type="EMBL" id="MU860551">
    <property type="protein sequence ID" value="KAK4233456.1"/>
    <property type="molecule type" value="Genomic_DNA"/>
</dbReference>
<protein>
    <submittedName>
        <fullName evidence="2">Uncharacterized protein</fullName>
    </submittedName>
</protein>
<dbReference type="AlphaFoldDB" id="A0AAN7C1Q4"/>
<feature type="region of interest" description="Disordered" evidence="1">
    <location>
        <begin position="294"/>
        <end position="329"/>
    </location>
</feature>
<evidence type="ECO:0000313" key="3">
    <source>
        <dbReference type="Proteomes" id="UP001303760"/>
    </source>
</evidence>
<dbReference type="Proteomes" id="UP001303760">
    <property type="component" value="Unassembled WGS sequence"/>
</dbReference>
<organism evidence="2 3">
    <name type="scientific">Achaetomium macrosporum</name>
    <dbReference type="NCBI Taxonomy" id="79813"/>
    <lineage>
        <taxon>Eukaryota</taxon>
        <taxon>Fungi</taxon>
        <taxon>Dikarya</taxon>
        <taxon>Ascomycota</taxon>
        <taxon>Pezizomycotina</taxon>
        <taxon>Sordariomycetes</taxon>
        <taxon>Sordariomycetidae</taxon>
        <taxon>Sordariales</taxon>
        <taxon>Chaetomiaceae</taxon>
        <taxon>Achaetomium</taxon>
    </lineage>
</organism>